<evidence type="ECO:0000313" key="4">
    <source>
        <dbReference type="Proteomes" id="UP001151760"/>
    </source>
</evidence>
<reference evidence="3" key="1">
    <citation type="journal article" date="2022" name="Int. J. Mol. Sci.">
        <title>Draft Genome of Tanacetum Coccineum: Genomic Comparison of Closely Related Tanacetum-Family Plants.</title>
        <authorList>
            <person name="Yamashiro T."/>
            <person name="Shiraishi A."/>
            <person name="Nakayama K."/>
            <person name="Satake H."/>
        </authorList>
    </citation>
    <scope>NUCLEOTIDE SEQUENCE</scope>
</reference>
<organism evidence="3 4">
    <name type="scientific">Tanacetum coccineum</name>
    <dbReference type="NCBI Taxonomy" id="301880"/>
    <lineage>
        <taxon>Eukaryota</taxon>
        <taxon>Viridiplantae</taxon>
        <taxon>Streptophyta</taxon>
        <taxon>Embryophyta</taxon>
        <taxon>Tracheophyta</taxon>
        <taxon>Spermatophyta</taxon>
        <taxon>Magnoliopsida</taxon>
        <taxon>eudicotyledons</taxon>
        <taxon>Gunneridae</taxon>
        <taxon>Pentapetalae</taxon>
        <taxon>asterids</taxon>
        <taxon>campanulids</taxon>
        <taxon>Asterales</taxon>
        <taxon>Asteraceae</taxon>
        <taxon>Asteroideae</taxon>
        <taxon>Anthemideae</taxon>
        <taxon>Anthemidinae</taxon>
        <taxon>Tanacetum</taxon>
    </lineage>
</organism>
<proteinExistence type="predicted"/>
<dbReference type="InterPro" id="IPR012340">
    <property type="entry name" value="NA-bd_OB-fold"/>
</dbReference>
<dbReference type="PANTHER" id="PTHR47165:SF4">
    <property type="entry name" value="OS03G0429900 PROTEIN"/>
    <property type="match status" value="1"/>
</dbReference>
<feature type="region of interest" description="Disordered" evidence="1">
    <location>
        <begin position="167"/>
        <end position="239"/>
    </location>
</feature>
<sequence length="239" mass="26503">MKISTASINSTKGVPFVIVGTVIAIQEDEWWWYTGCRTCRTKVIKSTDYIDLEYEVSKKPTDGPNDWFHLQIRVQDETGTMSLSLINDEVLAIVGRSAYQLCDKYAKSEFDGLFPSEITSLIGTKYTFKVVIDDYNAKKPLPVFNVLRLSNDPDIINSIISCATPVKDNEASSKTTPDITLLDLESQTDENTTPTNAHKSTATSPDEKEKTNKRKAEGGPGSESTNVKKAVEIKIEKAP</sequence>
<comment type="caution">
    <text evidence="3">The sequence shown here is derived from an EMBL/GenBank/DDBJ whole genome shotgun (WGS) entry which is preliminary data.</text>
</comment>
<feature type="compositionally biased region" description="Polar residues" evidence="1">
    <location>
        <begin position="189"/>
        <end position="204"/>
    </location>
</feature>
<reference evidence="3" key="2">
    <citation type="submission" date="2022-01" db="EMBL/GenBank/DDBJ databases">
        <authorList>
            <person name="Yamashiro T."/>
            <person name="Shiraishi A."/>
            <person name="Satake H."/>
            <person name="Nakayama K."/>
        </authorList>
    </citation>
    <scope>NUCLEOTIDE SEQUENCE</scope>
</reference>
<evidence type="ECO:0000256" key="1">
    <source>
        <dbReference type="SAM" id="MobiDB-lite"/>
    </source>
</evidence>
<dbReference type="InterPro" id="IPR013955">
    <property type="entry name" value="Rep_factor-A_C"/>
</dbReference>
<feature type="compositionally biased region" description="Basic and acidic residues" evidence="1">
    <location>
        <begin position="229"/>
        <end position="239"/>
    </location>
</feature>
<dbReference type="GO" id="GO:0003677">
    <property type="term" value="F:DNA binding"/>
    <property type="evidence" value="ECO:0007669"/>
    <property type="project" value="UniProtKB-KW"/>
</dbReference>
<gene>
    <name evidence="3" type="ORF">Tco_0922044</name>
</gene>
<dbReference type="SUPFAM" id="SSF50249">
    <property type="entry name" value="Nucleic acid-binding proteins"/>
    <property type="match status" value="1"/>
</dbReference>
<dbReference type="Pfam" id="PF08646">
    <property type="entry name" value="Rep_fac-A_C"/>
    <property type="match status" value="1"/>
</dbReference>
<dbReference type="EMBL" id="BQNB010014721">
    <property type="protein sequence ID" value="GJT31625.1"/>
    <property type="molecule type" value="Genomic_DNA"/>
</dbReference>
<feature type="domain" description="Replication factor A C-terminal" evidence="2">
    <location>
        <begin position="18"/>
        <end position="131"/>
    </location>
</feature>
<evidence type="ECO:0000259" key="2">
    <source>
        <dbReference type="Pfam" id="PF08646"/>
    </source>
</evidence>
<evidence type="ECO:0000313" key="3">
    <source>
        <dbReference type="EMBL" id="GJT31625.1"/>
    </source>
</evidence>
<accession>A0ABQ5CX07</accession>
<keyword evidence="4" id="KW-1185">Reference proteome</keyword>
<dbReference type="Proteomes" id="UP001151760">
    <property type="component" value="Unassembled WGS sequence"/>
</dbReference>
<dbReference type="Gene3D" id="2.40.50.140">
    <property type="entry name" value="Nucleic acid-binding proteins"/>
    <property type="match status" value="1"/>
</dbReference>
<dbReference type="PANTHER" id="PTHR47165">
    <property type="entry name" value="OS03G0429900 PROTEIN"/>
    <property type="match status" value="1"/>
</dbReference>
<feature type="compositionally biased region" description="Basic and acidic residues" evidence="1">
    <location>
        <begin position="205"/>
        <end position="217"/>
    </location>
</feature>
<protein>
    <submittedName>
        <fullName evidence="3">Replication protein A 70 kDa DNA-binding subunit B</fullName>
    </submittedName>
</protein>
<name>A0ABQ5CX07_9ASTR</name>
<keyword evidence="3" id="KW-0238">DNA-binding</keyword>